<dbReference type="Gene3D" id="2.160.10.10">
    <property type="entry name" value="Hexapeptide repeat proteins"/>
    <property type="match status" value="1"/>
</dbReference>
<dbReference type="PROSITE" id="PS00101">
    <property type="entry name" value="HEXAPEP_TRANSFERASES"/>
    <property type="match status" value="1"/>
</dbReference>
<accession>A0ABR7KJL9</accession>
<gene>
    <name evidence="3" type="ORF">H8911_09475</name>
</gene>
<dbReference type="GO" id="GO:0016746">
    <property type="term" value="F:acyltransferase activity"/>
    <property type="evidence" value="ECO:0007669"/>
    <property type="project" value="UniProtKB-KW"/>
</dbReference>
<dbReference type="InterPro" id="IPR001451">
    <property type="entry name" value="Hexapep"/>
</dbReference>
<dbReference type="InterPro" id="IPR051159">
    <property type="entry name" value="Hexapeptide_acetyltransf"/>
</dbReference>
<dbReference type="PANTHER" id="PTHR23416:SF78">
    <property type="entry name" value="LIPOPOLYSACCHARIDE BIOSYNTHESIS O-ACETYL TRANSFERASE WBBJ-RELATED"/>
    <property type="match status" value="1"/>
</dbReference>
<dbReference type="Pfam" id="PF00132">
    <property type="entry name" value="Hexapep"/>
    <property type="match status" value="1"/>
</dbReference>
<dbReference type="SUPFAM" id="SSF51161">
    <property type="entry name" value="Trimeric LpxA-like enzymes"/>
    <property type="match status" value="1"/>
</dbReference>
<evidence type="ECO:0000313" key="4">
    <source>
        <dbReference type="Proteomes" id="UP000649075"/>
    </source>
</evidence>
<organism evidence="3 4">
    <name type="scientific">Holdemanella hominis</name>
    <dbReference type="NCBI Taxonomy" id="2764327"/>
    <lineage>
        <taxon>Bacteria</taxon>
        <taxon>Bacillati</taxon>
        <taxon>Bacillota</taxon>
        <taxon>Erysipelotrichia</taxon>
        <taxon>Erysipelotrichales</taxon>
        <taxon>Erysipelotrichaceae</taxon>
        <taxon>Holdemanella</taxon>
    </lineage>
</organism>
<protein>
    <submittedName>
        <fullName evidence="3">Acyltransferase</fullName>
    </submittedName>
</protein>
<evidence type="ECO:0000256" key="2">
    <source>
        <dbReference type="ARBA" id="ARBA00022737"/>
    </source>
</evidence>
<reference evidence="3 4" key="1">
    <citation type="submission" date="2020-08" db="EMBL/GenBank/DDBJ databases">
        <authorList>
            <person name="Liu C."/>
            <person name="Sun Q."/>
        </authorList>
    </citation>
    <scope>NUCLEOTIDE SEQUENCE [LARGE SCALE GENOMIC DNA]</scope>
    <source>
        <strain evidence="3 4">L34</strain>
    </source>
</reference>
<dbReference type="InterPro" id="IPR011004">
    <property type="entry name" value="Trimer_LpxA-like_sf"/>
</dbReference>
<dbReference type="EMBL" id="JACRWH010000046">
    <property type="protein sequence ID" value="MBC6012940.1"/>
    <property type="molecule type" value="Genomic_DNA"/>
</dbReference>
<evidence type="ECO:0000313" key="3">
    <source>
        <dbReference type="EMBL" id="MBC6012940.1"/>
    </source>
</evidence>
<comment type="caution">
    <text evidence="3">The sequence shown here is derived from an EMBL/GenBank/DDBJ whole genome shotgun (WGS) entry which is preliminary data.</text>
</comment>
<dbReference type="PANTHER" id="PTHR23416">
    <property type="entry name" value="SIALIC ACID SYNTHASE-RELATED"/>
    <property type="match status" value="1"/>
</dbReference>
<sequence length="221" mass="25199">MKYIKKFIFSNNFLYKLTIYLKRLKTRYNCKGVIFENYGYARIDKDIIGKNNLIKIGENTIIHKSNIRIRGDNNKLIIDEGCHIGESCSFWMEGNDINIHIGKGTTMTYGVHLCAQENNSKIIIGEDCMLSNTISIRTSDSHPIYSLYSTKRLNNADNVILKNHVWIAPNVKIMKGVRIEEGSIIGTDTIVTKNIPAHALAVGHPAKIVKSEIKWTRERLF</sequence>
<keyword evidence="3" id="KW-0012">Acyltransferase</keyword>
<dbReference type="Proteomes" id="UP000649075">
    <property type="component" value="Unassembled WGS sequence"/>
</dbReference>
<evidence type="ECO:0000256" key="1">
    <source>
        <dbReference type="ARBA" id="ARBA00022679"/>
    </source>
</evidence>
<proteinExistence type="predicted"/>
<keyword evidence="2" id="KW-0677">Repeat</keyword>
<name>A0ABR7KJL9_9FIRM</name>
<dbReference type="RefSeq" id="WP_186999473.1">
    <property type="nucleotide sequence ID" value="NZ_JACRWH010000046.1"/>
</dbReference>
<dbReference type="InterPro" id="IPR018357">
    <property type="entry name" value="Hexapep_transf_CS"/>
</dbReference>
<keyword evidence="1" id="KW-0808">Transferase</keyword>
<dbReference type="CDD" id="cd04647">
    <property type="entry name" value="LbH_MAT_like"/>
    <property type="match status" value="1"/>
</dbReference>
<keyword evidence="4" id="KW-1185">Reference proteome</keyword>